<feature type="region of interest" description="Disordered" evidence="6">
    <location>
        <begin position="49"/>
        <end position="235"/>
    </location>
</feature>
<name>A0AAX0QVS0_9STAP</name>
<evidence type="ECO:0000256" key="2">
    <source>
        <dbReference type="ARBA" id="ARBA00022512"/>
    </source>
</evidence>
<organism evidence="9 10">
    <name type="scientific">Staphylococcus delphini</name>
    <dbReference type="NCBI Taxonomy" id="53344"/>
    <lineage>
        <taxon>Bacteria</taxon>
        <taxon>Bacillati</taxon>
        <taxon>Bacillota</taxon>
        <taxon>Bacilli</taxon>
        <taxon>Bacillales</taxon>
        <taxon>Staphylococcaceae</taxon>
        <taxon>Staphylococcus</taxon>
        <taxon>Staphylococcus intermedius group</taxon>
    </lineage>
</organism>
<feature type="region of interest" description="Disordered" evidence="6">
    <location>
        <begin position="1596"/>
        <end position="1659"/>
    </location>
</feature>
<feature type="domain" description="Gram-positive cocci surface proteins LPxTG" evidence="8">
    <location>
        <begin position="1961"/>
        <end position="1998"/>
    </location>
</feature>
<evidence type="ECO:0000259" key="8">
    <source>
        <dbReference type="PROSITE" id="PS50847"/>
    </source>
</evidence>
<dbReference type="NCBIfam" id="TIGR01168">
    <property type="entry name" value="YSIRK_signal"/>
    <property type="match status" value="1"/>
</dbReference>
<dbReference type="InterPro" id="IPR005877">
    <property type="entry name" value="YSIRK_signal_dom"/>
</dbReference>
<feature type="compositionally biased region" description="Basic and acidic residues" evidence="6">
    <location>
        <begin position="1891"/>
        <end position="1903"/>
    </location>
</feature>
<dbReference type="Pfam" id="PF04650">
    <property type="entry name" value="YSIRK_signal"/>
    <property type="match status" value="1"/>
</dbReference>
<feature type="compositionally biased region" description="Basic and acidic residues" evidence="6">
    <location>
        <begin position="1685"/>
        <end position="1701"/>
    </location>
</feature>
<feature type="compositionally biased region" description="Polar residues" evidence="6">
    <location>
        <begin position="1933"/>
        <end position="1950"/>
    </location>
</feature>
<dbReference type="NCBIfam" id="TIGR01167">
    <property type="entry name" value="LPXTG_anchor"/>
    <property type="match status" value="1"/>
</dbReference>
<keyword evidence="7" id="KW-0472">Membrane</keyword>
<reference evidence="9 10" key="1">
    <citation type="journal article" date="2017" name="PLoS ONE">
        <title>Development of a real-time PCR for detection of Staphylococcus pseudintermedius using a novel automated comparison of whole-genome sequences.</title>
        <authorList>
            <person name="Verstappen K.M."/>
            <person name="Huijbregts L."/>
            <person name="Spaninks M."/>
            <person name="Wagenaar J.A."/>
            <person name="Fluit A.C."/>
            <person name="Duim B."/>
        </authorList>
    </citation>
    <scope>NUCLEOTIDE SEQUENCE [LARGE SCALE GENOMIC DNA]</scope>
    <source>
        <strain evidence="9 10">15S02591-1</strain>
    </source>
</reference>
<dbReference type="RefSeq" id="WP_096596387.1">
    <property type="nucleotide sequence ID" value="NZ_MWUR01000004.1"/>
</dbReference>
<protein>
    <submittedName>
        <fullName evidence="9">Adhesin</fullName>
    </submittedName>
</protein>
<dbReference type="NCBIfam" id="NF038186">
    <property type="entry name" value="YPDG_rpt"/>
    <property type="match status" value="1"/>
</dbReference>
<feature type="compositionally biased region" description="Low complexity" evidence="6">
    <location>
        <begin position="199"/>
        <end position="212"/>
    </location>
</feature>
<keyword evidence="2" id="KW-0134">Cell wall</keyword>
<feature type="region of interest" description="Disordered" evidence="6">
    <location>
        <begin position="1166"/>
        <end position="1187"/>
    </location>
</feature>
<feature type="compositionally biased region" description="Basic and acidic residues" evidence="6">
    <location>
        <begin position="1083"/>
        <end position="1099"/>
    </location>
</feature>
<feature type="region of interest" description="Disordered" evidence="6">
    <location>
        <begin position="1770"/>
        <end position="1972"/>
    </location>
</feature>
<comment type="subcellular location">
    <subcellularLocation>
        <location evidence="1">Secreted</location>
        <location evidence="1">Cell wall</location>
        <topology evidence="1">Peptidoglycan-anchor</topology>
    </subcellularLocation>
</comment>
<feature type="region of interest" description="Disordered" evidence="6">
    <location>
        <begin position="1424"/>
        <end position="1496"/>
    </location>
</feature>
<evidence type="ECO:0000256" key="5">
    <source>
        <dbReference type="ARBA" id="ARBA00023088"/>
    </source>
</evidence>
<dbReference type="Pfam" id="PF18957">
    <property type="entry name" value="RibLong"/>
    <property type="match status" value="1"/>
</dbReference>
<feature type="compositionally biased region" description="Low complexity" evidence="6">
    <location>
        <begin position="57"/>
        <end position="81"/>
    </location>
</feature>
<dbReference type="Pfam" id="PF08428">
    <property type="entry name" value="Rib"/>
    <property type="match status" value="11"/>
</dbReference>
<evidence type="ECO:0000313" key="9">
    <source>
        <dbReference type="EMBL" id="PCF51569.1"/>
    </source>
</evidence>
<feature type="transmembrane region" description="Helical" evidence="7">
    <location>
        <begin position="21"/>
        <end position="41"/>
    </location>
</feature>
<feature type="region of interest" description="Disordered" evidence="6">
    <location>
        <begin position="1027"/>
        <end position="1056"/>
    </location>
</feature>
<feature type="region of interest" description="Disordered" evidence="6">
    <location>
        <begin position="1199"/>
        <end position="1228"/>
    </location>
</feature>
<evidence type="ECO:0000313" key="10">
    <source>
        <dbReference type="Proteomes" id="UP000217473"/>
    </source>
</evidence>
<feature type="compositionally biased region" description="Basic and acidic residues" evidence="6">
    <location>
        <begin position="1599"/>
        <end position="1615"/>
    </location>
</feature>
<evidence type="ECO:0000256" key="4">
    <source>
        <dbReference type="ARBA" id="ARBA00022729"/>
    </source>
</evidence>
<dbReference type="InterPro" id="IPR044055">
    <property type="entry name" value="RibLong"/>
</dbReference>
<feature type="region of interest" description="Disordered" evidence="6">
    <location>
        <begin position="1255"/>
        <end position="1315"/>
    </location>
</feature>
<feature type="compositionally biased region" description="Basic and acidic residues" evidence="6">
    <location>
        <begin position="1427"/>
        <end position="1443"/>
    </location>
</feature>
<dbReference type="Pfam" id="PF00746">
    <property type="entry name" value="Gram_pos_anchor"/>
    <property type="match status" value="1"/>
</dbReference>
<feature type="region of interest" description="Disordered" evidence="6">
    <location>
        <begin position="1083"/>
        <end position="1143"/>
    </location>
</feature>
<gene>
    <name evidence="9" type="ORF">B5C07_03465</name>
</gene>
<feature type="region of interest" description="Disordered" evidence="6">
    <location>
        <begin position="1682"/>
        <end position="1745"/>
    </location>
</feature>
<sequence length="1998" mass="212678">MKKSRKKRVDFLPNRQNRYAIRRFSVGTASILVGATLIFGIHSNDASAAVEDATSQEAETTNGNSNSTEEATTNESTTVEAPTNEEVSTEEKSEEAPTNEEVSTEEKSVEAPTNEEATTEEKSVEASTNEEATTEEKSVEAPTNEEATTEEKSVEAPTNEEATTEEKSEEAPTSEEATTEEKSVEAPTSEEASTEEQAAEAPTNEEATTQTPVKEETSSTQENPSMTTPEEQFSNEFNQLTSTEDKTNYTREYLTQNTNLSAEQVDATVERLKLSQDNPTAEDVYFALLKDLADQQDALSPRVTLLAARDSELTNEESIALTENSPMFRAALANSPSGNDVVSEEDNIIVADALANGYIKSQTDATNAANTLSGRAWVVDTGTPATMSNGLTAVPEGTKVYMQWIDTDGAVSPVYQASTTNKLSSSGGSQVGPGAYAFDLREAWVDSNGKAHKYNATSGQYYRLWIDDYKTADGNTATMLRQAGGFFPGSYINSVTGNNIGQFPLIGTNMQRTGIFMGVIPTNDYMTTDPSKWIQDNEGPISNPAVTSTSEFVSGKVWSETGSGDYANSATGPNFNSGDIAREGYQVVMSSLTSAGAQAYKAQVESLPTDQQAAAAHQLFTDHPEFISATVTGKTDASGAYTLRFPSGSLNKDYLYGYVLDNKGNLVKGYSSFTSPLFRSPNSNLSFVPQTVPYHRPAKNAWVNVNFALVETIETTVDITNFDVTANPAQRGDTAIIDVTSTALSPLPTHVEWRDSKGNVVQKSGDVTTVEEAEAAGTFTIPDDAKTGEIYTVYIVSGGNDVAADSLIVQVQENATTYEPVYPTTTVEQEQTVTIPTPTNEDGAALPDGTKFEGGNNVPEWATVNEDGSISISPNQDVEKGNYNVPVVVTYPDGSKETVFASVLVQEAVPTAEQYDPTSETINKEYGTTATEDEIKGAVTIPDYPTDGDQPTITIDDPTQIPNGTEEGTVNVGVTVTYPDGSTDKLTVPVVTGKQADNDKYTPETTPITKDFGTGVTEDEVKGSVTVPGYPTDGDQPTITIDDPSQLPDGSQEGTTDVSVTVTYPDGTTDHTTVPVTIGEQADNDKYTPETEGVNKEHGTPVTEDDVKGSITIPGYPTDGDQPTITIDDPSQLPDGSKEGTTDIDVTVKYPDGTTDHITVPVTIGDQADNDKYTPETTPITKDFGTGVTEDEVKGSVTVPGYPTDGDQPTITIDDPSQLPDGSQEGTTDVSVTVTYPDGTTDHTTVPVTIGEQADNDKYTPETEGVNKEHGTPVTEDDVKGSITIPGYPTDGDQPTITIDDPSQLPDGSKEGTTDIDVTVKYPDGTTDHITVPVTIGEQADNDKYTPETTPITKDFGTGVTEDEVKGSITIPGYPTDGDQPTITIDDPSQLPDGSKEGTTDIDVTVKYPDGTTDHITVPVTIGDQADNDKYTPETEGVNKEHGTPVTEDEVKGSITIPGYPTDGDQPTITIDDPNQLPDGSKEGTTDIDVTVKYPDGTTDHITVPVTIGDQADNDKYTPETEGVNKEHGTPVTEDDVKGSITIPGYPTDGDQPTITIDDPSQLPDGSKEGTTDIDVTVKYPDGTTDHITVPVTIGDQADNDKYTPETEGVNKEHGTPVTEDDVKGSITIPGYPTDGDQPTITIDDPSQLPDGSKEGTTDIDVTVKYPDGTTDHITVPVTIGDQADNDKYTPETEGVNKDHGTPVTEDDVKGSITIPGYPTDGDQPTITIDDPSQLPDGSKEGTTDVDVTVKYPDGTTDHITVPVTIGKQADNDKYTPETEGVNKDHGTPVTEDEVKGSITIPGYPTDGDQPTITIDDPNQLPDGTKEGTTDVSVTITYPDGTTDHITVPVTIGKQPTEDNGATDNDGDMTPGTDETDNNTNNGGDMNQGTDEGHGVTDHDDNVKQNSNVDHTPVEQGDNHATSSATDMDPMPSGSQTTSDDMNAKGSTSEKANHKQQSEQLPDTGESNTQNGALLGGLFAALGGLFLIGRRRKEKEDK</sequence>
<keyword evidence="7" id="KW-0812">Transmembrane</keyword>
<dbReference type="InterPro" id="IPR059115">
    <property type="entry name" value="Rib"/>
</dbReference>
<evidence type="ECO:0000256" key="7">
    <source>
        <dbReference type="SAM" id="Phobius"/>
    </source>
</evidence>
<proteinExistence type="predicted"/>
<feature type="compositionally biased region" description="Polar residues" evidence="6">
    <location>
        <begin position="1958"/>
        <end position="1971"/>
    </location>
</feature>
<keyword evidence="4" id="KW-0732">Signal</keyword>
<feature type="compositionally biased region" description="Low complexity" evidence="6">
    <location>
        <begin position="1878"/>
        <end position="1890"/>
    </location>
</feature>
<keyword evidence="3" id="KW-0964">Secreted</keyword>
<feature type="compositionally biased region" description="Basic and acidic residues" evidence="6">
    <location>
        <begin position="1513"/>
        <end position="1529"/>
    </location>
</feature>
<evidence type="ECO:0000256" key="6">
    <source>
        <dbReference type="SAM" id="MobiDB-lite"/>
    </source>
</evidence>
<dbReference type="Proteomes" id="UP000217473">
    <property type="component" value="Unassembled WGS sequence"/>
</dbReference>
<feature type="region of interest" description="Disordered" evidence="6">
    <location>
        <begin position="1510"/>
        <end position="1573"/>
    </location>
</feature>
<feature type="compositionally biased region" description="Basic and acidic residues" evidence="6">
    <location>
        <begin position="1770"/>
        <end position="1787"/>
    </location>
</feature>
<feature type="compositionally biased region" description="Basic and acidic residues" evidence="6">
    <location>
        <begin position="1255"/>
        <end position="1271"/>
    </location>
</feature>
<feature type="compositionally biased region" description="Polar residues" evidence="6">
    <location>
        <begin position="218"/>
        <end position="235"/>
    </location>
</feature>
<comment type="caution">
    <text evidence="9">The sequence shown here is derived from an EMBL/GenBank/DDBJ whole genome shotgun (WGS) entry which is preliminary data.</text>
</comment>
<dbReference type="EMBL" id="MWUR01000004">
    <property type="protein sequence ID" value="PCF51569.1"/>
    <property type="molecule type" value="Genomic_DNA"/>
</dbReference>
<feature type="region of interest" description="Disordered" evidence="6">
    <location>
        <begin position="996"/>
        <end position="1015"/>
    </location>
</feature>
<feature type="region of interest" description="Disordered" evidence="6">
    <location>
        <begin position="1371"/>
        <end position="1401"/>
    </location>
</feature>
<keyword evidence="5" id="KW-0572">Peptidoglycan-anchor</keyword>
<keyword evidence="7" id="KW-1133">Transmembrane helix</keyword>
<evidence type="ECO:0000256" key="1">
    <source>
        <dbReference type="ARBA" id="ARBA00004168"/>
    </source>
</evidence>
<accession>A0AAX0QVS0</accession>
<evidence type="ECO:0000256" key="3">
    <source>
        <dbReference type="ARBA" id="ARBA00022525"/>
    </source>
</evidence>
<dbReference type="InterPro" id="IPR019931">
    <property type="entry name" value="LPXTG_anchor"/>
</dbReference>
<dbReference type="PROSITE" id="PS50847">
    <property type="entry name" value="GRAM_POS_ANCHORING"/>
    <property type="match status" value="1"/>
</dbReference>
<feature type="transmembrane region" description="Helical" evidence="7">
    <location>
        <begin position="1972"/>
        <end position="1989"/>
    </location>
</feature>